<dbReference type="EMBL" id="CALYLO010000004">
    <property type="protein sequence ID" value="CAH8245909.1"/>
    <property type="molecule type" value="Genomic_DNA"/>
</dbReference>
<sequence>MEQKATAEQLEELMMLDKVFKEAEDRLASLASDAETRRRYALREKALHDHASLLQDARMAGFQEGIEQGIEQGLEKGFEQGIYQTAANMLKEGLDTAFICRITGLDAAQLERVKEAMMREPKSNETL</sequence>
<proteinExistence type="predicted"/>
<organism evidence="1 2">
    <name type="scientific">Paenibacillus melissococcoides</name>
    <dbReference type="NCBI Taxonomy" id="2912268"/>
    <lineage>
        <taxon>Bacteria</taxon>
        <taxon>Bacillati</taxon>
        <taxon>Bacillota</taxon>
        <taxon>Bacilli</taxon>
        <taxon>Bacillales</taxon>
        <taxon>Paenibacillaceae</taxon>
        <taxon>Paenibacillus</taxon>
    </lineage>
</organism>
<name>A0ABM9G2S7_9BACL</name>
<reference evidence="1" key="1">
    <citation type="submission" date="2022-06" db="EMBL/GenBank/DDBJ databases">
        <authorList>
            <person name="Dietemann V."/>
            <person name="Ory F."/>
            <person name="Dainat B."/>
            <person name="Oberhansli S."/>
        </authorList>
    </citation>
    <scope>NUCLEOTIDE SEQUENCE</scope>
    <source>
        <strain evidence="1">Ena-SAMPLE-TAB-26-04-2022-14:26:32:270-5432</strain>
    </source>
</reference>
<gene>
    <name evidence="1" type="ORF">WJ0W_003144</name>
</gene>
<evidence type="ECO:0008006" key="3">
    <source>
        <dbReference type="Google" id="ProtNLM"/>
    </source>
</evidence>
<protein>
    <recommendedName>
        <fullName evidence="3">Transposase</fullName>
    </recommendedName>
</protein>
<dbReference type="RefSeq" id="WP_213426730.1">
    <property type="nucleotide sequence ID" value="NZ_AP031286.1"/>
</dbReference>
<keyword evidence="2" id="KW-1185">Reference proteome</keyword>
<comment type="caution">
    <text evidence="1">The sequence shown here is derived from an EMBL/GenBank/DDBJ whole genome shotgun (WGS) entry which is preliminary data.</text>
</comment>
<dbReference type="Proteomes" id="UP001154322">
    <property type="component" value="Unassembled WGS sequence"/>
</dbReference>
<evidence type="ECO:0000313" key="1">
    <source>
        <dbReference type="EMBL" id="CAH8245909.1"/>
    </source>
</evidence>
<evidence type="ECO:0000313" key="2">
    <source>
        <dbReference type="Proteomes" id="UP001154322"/>
    </source>
</evidence>
<accession>A0ABM9G2S7</accession>